<name>A0A2X2U3C4_9FIRM</name>
<evidence type="ECO:0000256" key="1">
    <source>
        <dbReference type="ARBA" id="ARBA00023125"/>
    </source>
</evidence>
<dbReference type="GO" id="GO:0003677">
    <property type="term" value="F:DNA binding"/>
    <property type="evidence" value="ECO:0007669"/>
    <property type="project" value="UniProtKB-KW"/>
</dbReference>
<evidence type="ECO:0000259" key="2">
    <source>
        <dbReference type="Pfam" id="PF07282"/>
    </source>
</evidence>
<gene>
    <name evidence="3" type="ORF">NCTC11224_02154</name>
</gene>
<accession>A0A2X2U3C4</accession>
<protein>
    <submittedName>
        <fullName evidence="3">Transposase</fullName>
    </submittedName>
</protein>
<evidence type="ECO:0000313" key="3">
    <source>
        <dbReference type="EMBL" id="SQB10814.1"/>
    </source>
</evidence>
<dbReference type="Proteomes" id="UP000251853">
    <property type="component" value="Unassembled WGS sequence"/>
</dbReference>
<dbReference type="EMBL" id="UAVW01000009">
    <property type="protein sequence ID" value="SQB10814.1"/>
    <property type="molecule type" value="Genomic_DNA"/>
</dbReference>
<dbReference type="Pfam" id="PF07282">
    <property type="entry name" value="Cas12f1-like_TNB"/>
    <property type="match status" value="1"/>
</dbReference>
<dbReference type="NCBIfam" id="NF040570">
    <property type="entry name" value="guided_TnpB"/>
    <property type="match status" value="1"/>
</dbReference>
<sequence>MVSACSGCPGKSAFYSGRPVKQKRANMLALRKGLQVRGTKSAKRKLKKLRERESRYVTAVNHAVTKALVSHYGAGTLYVLEDLTGVRKATEQVRTKQRYVTVSWCCYEFRKMLEYKALMTGYRVIAVAPAYTSQDCPICGNRAKENRNRKRHEFQCRKCGYQSNDDRIGDESVPCRSEEHPSVTIRFRWYRKRILLWLAEVC</sequence>
<feature type="domain" description="Cas12f1-like TNB" evidence="2">
    <location>
        <begin position="107"/>
        <end position="168"/>
    </location>
</feature>
<dbReference type="InterPro" id="IPR010095">
    <property type="entry name" value="Cas12f1-like_TNB"/>
</dbReference>
<reference evidence="3 4" key="1">
    <citation type="submission" date="2018-06" db="EMBL/GenBank/DDBJ databases">
        <authorList>
            <consortium name="Pathogen Informatics"/>
            <person name="Doyle S."/>
        </authorList>
    </citation>
    <scope>NUCLEOTIDE SEQUENCE [LARGE SCALE GENOMIC DNA]</scope>
    <source>
        <strain evidence="3 4">NCTC11224</strain>
    </source>
</reference>
<keyword evidence="1" id="KW-0238">DNA-binding</keyword>
<proteinExistence type="predicted"/>
<dbReference type="AlphaFoldDB" id="A0A2X2U3C4"/>
<dbReference type="NCBIfam" id="TIGR01766">
    <property type="entry name" value="IS200/IS605 family accessory protein TnpB-like domain"/>
    <property type="match status" value="1"/>
</dbReference>
<evidence type="ECO:0000313" key="4">
    <source>
        <dbReference type="Proteomes" id="UP000251853"/>
    </source>
</evidence>
<organism evidence="3 4">
    <name type="scientific">Enterocloster clostridioformis</name>
    <dbReference type="NCBI Taxonomy" id="1531"/>
    <lineage>
        <taxon>Bacteria</taxon>
        <taxon>Bacillati</taxon>
        <taxon>Bacillota</taxon>
        <taxon>Clostridia</taxon>
        <taxon>Lachnospirales</taxon>
        <taxon>Lachnospiraceae</taxon>
        <taxon>Enterocloster</taxon>
    </lineage>
</organism>
<keyword evidence="4" id="KW-1185">Reference proteome</keyword>